<evidence type="ECO:0000313" key="5">
    <source>
        <dbReference type="EMBL" id="RIH82861.1"/>
    </source>
</evidence>
<accession>A0A399EL06</accession>
<dbReference type="PANTHER" id="PTHR10587">
    <property type="entry name" value="GLYCOSYL TRANSFERASE-RELATED"/>
    <property type="match status" value="1"/>
</dbReference>
<dbReference type="GO" id="GO:0016020">
    <property type="term" value="C:membrane"/>
    <property type="evidence" value="ECO:0007669"/>
    <property type="project" value="TreeGrafter"/>
</dbReference>
<dbReference type="GO" id="GO:0005975">
    <property type="term" value="P:carbohydrate metabolic process"/>
    <property type="evidence" value="ECO:0007669"/>
    <property type="project" value="InterPro"/>
</dbReference>
<protein>
    <submittedName>
        <fullName evidence="5">Peptidoglycan-N-acetylmuramic acid deacetylase PdaA</fullName>
        <ecNumber evidence="5">3.5.1.-</ecNumber>
    </submittedName>
</protein>
<dbReference type="GO" id="GO:0016810">
    <property type="term" value="F:hydrolase activity, acting on carbon-nitrogen (but not peptide) bonds"/>
    <property type="evidence" value="ECO:0007669"/>
    <property type="project" value="InterPro"/>
</dbReference>
<dbReference type="Proteomes" id="UP000265800">
    <property type="component" value="Unassembled WGS sequence"/>
</dbReference>
<dbReference type="PROSITE" id="PS51677">
    <property type="entry name" value="NODB"/>
    <property type="match status" value="1"/>
</dbReference>
<keyword evidence="1" id="KW-0479">Metal-binding</keyword>
<dbReference type="CDD" id="cd10917">
    <property type="entry name" value="CE4_NodB_like_6s_7s"/>
    <property type="match status" value="1"/>
</dbReference>
<proteinExistence type="predicted"/>
<dbReference type="EMBL" id="QWKZ01000095">
    <property type="protein sequence ID" value="RIH82861.1"/>
    <property type="molecule type" value="Genomic_DNA"/>
</dbReference>
<dbReference type="AlphaFoldDB" id="A0A399EL06"/>
<evidence type="ECO:0000259" key="4">
    <source>
        <dbReference type="PROSITE" id="PS51677"/>
    </source>
</evidence>
<evidence type="ECO:0000313" key="6">
    <source>
        <dbReference type="Proteomes" id="UP000265800"/>
    </source>
</evidence>
<dbReference type="PROSITE" id="PS51257">
    <property type="entry name" value="PROKAR_LIPOPROTEIN"/>
    <property type="match status" value="1"/>
</dbReference>
<feature type="domain" description="NodB homology" evidence="4">
    <location>
        <begin position="220"/>
        <end position="397"/>
    </location>
</feature>
<dbReference type="InterPro" id="IPR002509">
    <property type="entry name" value="NODB_dom"/>
</dbReference>
<keyword evidence="2 5" id="KW-0378">Hydrolase</keyword>
<reference evidence="5 6" key="1">
    <citation type="submission" date="2018-08" db="EMBL/GenBank/DDBJ databases">
        <title>Meiothermus luteus KCTC 52599 genome sequencing project.</title>
        <authorList>
            <person name="Da Costa M.S."/>
            <person name="Albuquerque L."/>
            <person name="Raposo P."/>
            <person name="Froufe H.J.C."/>
            <person name="Barroso C.S."/>
            <person name="Egas C."/>
        </authorList>
    </citation>
    <scope>NUCLEOTIDE SEQUENCE [LARGE SCALE GENOMIC DNA]</scope>
    <source>
        <strain evidence="5 6">KCTC 52599</strain>
    </source>
</reference>
<name>A0A399EL06_9DEIN</name>
<dbReference type="Pfam" id="PF01522">
    <property type="entry name" value="Polysacc_deac_1"/>
    <property type="match status" value="1"/>
</dbReference>
<evidence type="ECO:0000256" key="3">
    <source>
        <dbReference type="SAM" id="SignalP"/>
    </source>
</evidence>
<comment type="caution">
    <text evidence="5">The sequence shown here is derived from an EMBL/GenBank/DDBJ whole genome shotgun (WGS) entry which is preliminary data.</text>
</comment>
<dbReference type="PANTHER" id="PTHR10587:SF133">
    <property type="entry name" value="CHITIN DEACETYLASE 1-RELATED"/>
    <property type="match status" value="1"/>
</dbReference>
<feature type="chain" id="PRO_5017255904" evidence="3">
    <location>
        <begin position="24"/>
        <end position="405"/>
    </location>
</feature>
<dbReference type="InterPro" id="IPR050248">
    <property type="entry name" value="Polysacc_deacetylase_ArnD"/>
</dbReference>
<dbReference type="RefSeq" id="WP_245958960.1">
    <property type="nucleotide sequence ID" value="NZ_QWKZ01000095.1"/>
</dbReference>
<dbReference type="Gene3D" id="3.20.20.370">
    <property type="entry name" value="Glycoside hydrolase/deacetylase"/>
    <property type="match status" value="1"/>
</dbReference>
<dbReference type="SUPFAM" id="SSF88713">
    <property type="entry name" value="Glycoside hydrolase/deacetylase"/>
    <property type="match status" value="1"/>
</dbReference>
<evidence type="ECO:0000256" key="1">
    <source>
        <dbReference type="ARBA" id="ARBA00022723"/>
    </source>
</evidence>
<feature type="signal peptide" evidence="3">
    <location>
        <begin position="1"/>
        <end position="23"/>
    </location>
</feature>
<keyword evidence="3" id="KW-0732">Signal</keyword>
<dbReference type="GO" id="GO:0046872">
    <property type="term" value="F:metal ion binding"/>
    <property type="evidence" value="ECO:0007669"/>
    <property type="project" value="UniProtKB-KW"/>
</dbReference>
<keyword evidence="6" id="KW-1185">Reference proteome</keyword>
<dbReference type="EC" id="3.5.1.-" evidence="5"/>
<evidence type="ECO:0000256" key="2">
    <source>
        <dbReference type="ARBA" id="ARBA00022801"/>
    </source>
</evidence>
<gene>
    <name evidence="5" type="primary">pdaA</name>
    <name evidence="5" type="ORF">Mlute_02372</name>
</gene>
<dbReference type="InterPro" id="IPR011330">
    <property type="entry name" value="Glyco_hydro/deAcase_b/a-brl"/>
</dbReference>
<organism evidence="5 6">
    <name type="scientific">Meiothermus luteus</name>
    <dbReference type="NCBI Taxonomy" id="2026184"/>
    <lineage>
        <taxon>Bacteria</taxon>
        <taxon>Thermotogati</taxon>
        <taxon>Deinococcota</taxon>
        <taxon>Deinococci</taxon>
        <taxon>Thermales</taxon>
        <taxon>Thermaceae</taxon>
        <taxon>Meiothermus</taxon>
    </lineage>
</organism>
<sequence length="405" mass="44717">MQRWILVLLLLGLLGCWRSPAEAEPLPKVQGAPLGEAQPVAPGFRPAPPLPQIQLNPPLPGLRRLVYLSNGHIEAAHGLLLVPQSERQPTRLLSLAQQLVQRAFAARSSLAVVDVSLYQAEGYAGFGGPLPLLTASVPKARLEEFLRLRPEALGLYDHLWLNPSEPLPPTRRPSRLAETVPTYEGSLQELQDQQALQETHQQKGPLRSSGLYYHGPPGSSKVALTFDDAVHPMYAPLLLEALGRAGVKATFFLIGRNAEAYPYFVRDLAQAGHELANHTYHHVRLVGLPEEVVRDELTRTNQLIERLTGQKVRFFRPPGGRYNAQVLRVARELGLTTAFWTDDPADFNNPGSAVIASRTLRYLRRGGIVLLHDNAQETLPVLEEIAQKARARGLTLTTLSDQAGW</sequence>